<dbReference type="SMART" id="SM00507">
    <property type="entry name" value="HNHc"/>
    <property type="match status" value="1"/>
</dbReference>
<feature type="domain" description="HNH nuclease" evidence="2">
    <location>
        <begin position="415"/>
        <end position="467"/>
    </location>
</feature>
<proteinExistence type="predicted"/>
<dbReference type="EMBL" id="CP148033">
    <property type="protein sequence ID" value="WXK93438.1"/>
    <property type="molecule type" value="Genomic_DNA"/>
</dbReference>
<dbReference type="Pfam" id="PF02720">
    <property type="entry name" value="DUF222"/>
    <property type="match status" value="2"/>
</dbReference>
<reference evidence="3 4" key="1">
    <citation type="submission" date="2024-03" db="EMBL/GenBank/DDBJ databases">
        <title>Rhodococcus navarretei sp. nov. and Pseudarthrobacter quantumdoti sp. nov., two new species with the ability to biosynthesize Quantum Dots isolated from soil samples at Union Glacier, Antarctica.</title>
        <authorList>
            <person name="Vargas M."/>
        </authorList>
    </citation>
    <scope>NUCLEOTIDE SEQUENCE [LARGE SCALE GENOMIC DNA]</scope>
    <source>
        <strain evidence="3 4">RC-2-3</strain>
    </source>
</reference>
<feature type="region of interest" description="Disordered" evidence="1">
    <location>
        <begin position="552"/>
        <end position="571"/>
    </location>
</feature>
<keyword evidence="4" id="KW-1185">Reference proteome</keyword>
<dbReference type="Proteomes" id="UP001623384">
    <property type="component" value="Chromosome"/>
</dbReference>
<feature type="compositionally biased region" description="Acidic residues" evidence="1">
    <location>
        <begin position="555"/>
        <end position="571"/>
    </location>
</feature>
<accession>A0ABZ2RD91</accession>
<dbReference type="CDD" id="cd00085">
    <property type="entry name" value="HNHc"/>
    <property type="match status" value="1"/>
</dbReference>
<feature type="compositionally biased region" description="Gly residues" evidence="1">
    <location>
        <begin position="314"/>
        <end position="331"/>
    </location>
</feature>
<evidence type="ECO:0000259" key="2">
    <source>
        <dbReference type="SMART" id="SM00507"/>
    </source>
</evidence>
<sequence>MEGNSAVVEAEAVVDASVAAFAAVLAGGGTAVSGHGAAGPGAGAGWAGDDPLQRVADGALDVLAGVARSEAKLAALKAQAVQVLAAATSLLNGPPSSPHEATAQERSLVAEVGCALVIGDRAAGALLAESHALTTSLPRTLAALGSGTISWAHAREMVNQAVGLDRAGAAALEKHFLDPDTPRPAGAATIGEMPAYRFKAKARTWRERHHPESIEKRHAKGVADRRVDYRPDQDGMAWLSACLPAHQAMAGWNRLNALARAAQGPDEPRTLTQIRADEFAEAILTSGSSRGTGRGNGDTSSLHAGNSDWVSTGNGDGLGTGNGDGLGTSDGAGAGMGPAGLSSSVRAQVLVTVPIVALMGVTDEPAMLDGFGPIPASMARDLVANGADSFHRVLVDPRDGAPLEIGRTSYRVTKAMRNWLRMRDGKCPFPGCNNNSLDNEADHLLAWQHGGTTGISNLGQPCPKHHKLRHSSGWIPTPATKDAPPGWISPSGRHYKSEHQDWEPPHWPESVMLALPAGLNPGEHHSGQVPGVLPYPPMPGACACPAADLLHLEPPPEEPEDDNLIDLDDIPADDPLWDDFYALPPVLPQDPMSDWDPIRDRDPALT</sequence>
<name>A0ABZ2RD91_9MICC</name>
<protein>
    <submittedName>
        <fullName evidence="3">DUF222 domain-containing protein</fullName>
    </submittedName>
</protein>
<gene>
    <name evidence="3" type="ORF">WHH00_01190</name>
</gene>
<evidence type="ECO:0000256" key="1">
    <source>
        <dbReference type="SAM" id="MobiDB-lite"/>
    </source>
</evidence>
<feature type="region of interest" description="Disordered" evidence="1">
    <location>
        <begin position="285"/>
        <end position="331"/>
    </location>
</feature>
<feature type="compositionally biased region" description="Basic and acidic residues" evidence="1">
    <location>
        <begin position="596"/>
        <end position="606"/>
    </location>
</feature>
<dbReference type="RefSeq" id="WP_406635794.1">
    <property type="nucleotide sequence ID" value="NZ_CP148033.1"/>
</dbReference>
<dbReference type="InterPro" id="IPR003870">
    <property type="entry name" value="DUF222"/>
</dbReference>
<feature type="region of interest" description="Disordered" evidence="1">
    <location>
        <begin position="585"/>
        <end position="606"/>
    </location>
</feature>
<evidence type="ECO:0000313" key="3">
    <source>
        <dbReference type="EMBL" id="WXK93438.1"/>
    </source>
</evidence>
<organism evidence="3 4">
    <name type="scientific">Pseudarthrobacter quantipunctorum</name>
    <dbReference type="NCBI Taxonomy" id="3128980"/>
    <lineage>
        <taxon>Bacteria</taxon>
        <taxon>Bacillati</taxon>
        <taxon>Actinomycetota</taxon>
        <taxon>Actinomycetes</taxon>
        <taxon>Micrococcales</taxon>
        <taxon>Micrococcaceae</taxon>
        <taxon>Pseudarthrobacter</taxon>
    </lineage>
</organism>
<evidence type="ECO:0000313" key="4">
    <source>
        <dbReference type="Proteomes" id="UP001623384"/>
    </source>
</evidence>
<dbReference type="InterPro" id="IPR003615">
    <property type="entry name" value="HNH_nuc"/>
</dbReference>